<comment type="catalytic activity">
    <reaction evidence="1">
        <text>ATP + protein L-histidine = ADP + protein N-phospho-L-histidine.</text>
        <dbReference type="EC" id="2.7.13.3"/>
    </reaction>
</comment>
<dbReference type="GO" id="GO:0005524">
    <property type="term" value="F:ATP binding"/>
    <property type="evidence" value="ECO:0007669"/>
    <property type="project" value="UniProtKB-KW"/>
</dbReference>
<dbReference type="PANTHER" id="PTHR43065:SF10">
    <property type="entry name" value="PEROXIDE STRESS-ACTIVATED HISTIDINE KINASE MAK3"/>
    <property type="match status" value="1"/>
</dbReference>
<feature type="transmembrane region" description="Helical" evidence="9">
    <location>
        <begin position="89"/>
        <end position="108"/>
    </location>
</feature>
<evidence type="ECO:0000256" key="5">
    <source>
        <dbReference type="ARBA" id="ARBA00022741"/>
    </source>
</evidence>
<keyword evidence="7" id="KW-0067">ATP-binding</keyword>
<keyword evidence="8" id="KW-0902">Two-component regulatory system</keyword>
<feature type="transmembrane region" description="Helical" evidence="9">
    <location>
        <begin position="21"/>
        <end position="54"/>
    </location>
</feature>
<evidence type="ECO:0000256" key="9">
    <source>
        <dbReference type="SAM" id="Phobius"/>
    </source>
</evidence>
<keyword evidence="6" id="KW-0418">Kinase</keyword>
<keyword evidence="5" id="KW-0547">Nucleotide-binding</keyword>
<keyword evidence="9" id="KW-0472">Membrane</keyword>
<comment type="caution">
    <text evidence="11">The sequence shown here is derived from an EMBL/GenBank/DDBJ whole genome shotgun (WGS) entry which is preliminary data.</text>
</comment>
<dbReference type="PRINTS" id="PR00344">
    <property type="entry name" value="BCTRLSENSOR"/>
</dbReference>
<evidence type="ECO:0000256" key="1">
    <source>
        <dbReference type="ARBA" id="ARBA00000085"/>
    </source>
</evidence>
<keyword evidence="4" id="KW-0808">Transferase</keyword>
<dbReference type="InterPro" id="IPR005467">
    <property type="entry name" value="His_kinase_dom"/>
</dbReference>
<dbReference type="PATRIC" id="fig|401562.4.peg.4555"/>
<sequence length="359" mass="38399">MQTGAEETRREAARRPRWRLAALAVLTALIFIADTATHFEIAVAVFYTAVILLAVDALSVRGVVALAWFCAFLTVLSLFLTRAGAFDSGLANCVISVLAIAVTTYLSLKLVAAKAAVFAAQAKLGQMARLTQLGELTASIAHEVNQPLAAITTSAQAAHRWLDREPPEPERARAALHRVIDAANRASDVILRVRGLAKGEKPRKTRLDLNAMLLTALDLAQAEIERNGIAVTLDLADALPPILADEVQMQQVAANLLLNAIEAMSAVPPARRELAIASFREDSGHLGFSITDTGVGLGANALEHLFDSFWTSKEGGMGIGLTISRSIVEAHGGRIWVTSEPRPGAVFRCTLPLPEKDHA</sequence>
<protein>
    <recommendedName>
        <fullName evidence="2">histidine kinase</fullName>
        <ecNumber evidence="2">2.7.13.3</ecNumber>
    </recommendedName>
</protein>
<dbReference type="AlphaFoldDB" id="A0A175RY21"/>
<feature type="transmembrane region" description="Helical" evidence="9">
    <location>
        <begin position="60"/>
        <end position="80"/>
    </location>
</feature>
<evidence type="ECO:0000313" key="12">
    <source>
        <dbReference type="Proteomes" id="UP000078529"/>
    </source>
</evidence>
<evidence type="ECO:0000256" key="2">
    <source>
        <dbReference type="ARBA" id="ARBA00012438"/>
    </source>
</evidence>
<accession>A0A175RY21</accession>
<dbReference type="SMART" id="SM00388">
    <property type="entry name" value="HisKA"/>
    <property type="match status" value="1"/>
</dbReference>
<dbReference type="EC" id="2.7.13.3" evidence="2"/>
<dbReference type="PANTHER" id="PTHR43065">
    <property type="entry name" value="SENSOR HISTIDINE KINASE"/>
    <property type="match status" value="1"/>
</dbReference>
<dbReference type="InterPro" id="IPR004358">
    <property type="entry name" value="Sig_transdc_His_kin-like_C"/>
</dbReference>
<keyword evidence="9" id="KW-0812">Transmembrane</keyword>
<evidence type="ECO:0000256" key="3">
    <source>
        <dbReference type="ARBA" id="ARBA00022553"/>
    </source>
</evidence>
<dbReference type="SUPFAM" id="SSF55874">
    <property type="entry name" value="ATPase domain of HSP90 chaperone/DNA topoisomerase II/histidine kinase"/>
    <property type="match status" value="1"/>
</dbReference>
<dbReference type="InterPro" id="IPR003594">
    <property type="entry name" value="HATPase_dom"/>
</dbReference>
<dbReference type="Pfam" id="PF00512">
    <property type="entry name" value="HisKA"/>
    <property type="match status" value="1"/>
</dbReference>
<evidence type="ECO:0000256" key="4">
    <source>
        <dbReference type="ARBA" id="ARBA00022679"/>
    </source>
</evidence>
<keyword evidence="3" id="KW-0597">Phosphoprotein</keyword>
<dbReference type="InterPro" id="IPR036097">
    <property type="entry name" value="HisK_dim/P_sf"/>
</dbReference>
<feature type="domain" description="Histidine kinase" evidence="10">
    <location>
        <begin position="139"/>
        <end position="355"/>
    </location>
</feature>
<reference evidence="11 12" key="1">
    <citation type="journal article" date="2016" name="Front. Microbiol.">
        <title>Genomic Resource of Rice Seed Associated Bacteria.</title>
        <authorList>
            <person name="Midha S."/>
            <person name="Bansal K."/>
            <person name="Sharma S."/>
            <person name="Kumar N."/>
            <person name="Patil P.P."/>
            <person name="Chaudhry V."/>
            <person name="Patil P.B."/>
        </authorList>
    </citation>
    <scope>NUCLEOTIDE SEQUENCE [LARGE SCALE GENOMIC DNA]</scope>
    <source>
        <strain evidence="11 12">NS365</strain>
    </source>
</reference>
<dbReference type="InterPro" id="IPR036890">
    <property type="entry name" value="HATPase_C_sf"/>
</dbReference>
<name>A0A175RY21_9HYPH</name>
<dbReference type="InterPro" id="IPR003661">
    <property type="entry name" value="HisK_dim/P_dom"/>
</dbReference>
<dbReference type="CDD" id="cd00082">
    <property type="entry name" value="HisKA"/>
    <property type="match status" value="1"/>
</dbReference>
<evidence type="ECO:0000313" key="11">
    <source>
        <dbReference type="EMBL" id="KTR07802.1"/>
    </source>
</evidence>
<dbReference type="Proteomes" id="UP000078529">
    <property type="component" value="Unassembled WGS sequence"/>
</dbReference>
<dbReference type="Gene3D" id="3.30.565.10">
    <property type="entry name" value="Histidine kinase-like ATPase, C-terminal domain"/>
    <property type="match status" value="1"/>
</dbReference>
<keyword evidence="9" id="KW-1133">Transmembrane helix</keyword>
<dbReference type="SMART" id="SM00387">
    <property type="entry name" value="HATPase_c"/>
    <property type="match status" value="1"/>
</dbReference>
<dbReference type="EMBL" id="LDQA01000008">
    <property type="protein sequence ID" value="KTR07802.1"/>
    <property type="molecule type" value="Genomic_DNA"/>
</dbReference>
<keyword evidence="12" id="KW-1185">Reference proteome</keyword>
<dbReference type="Pfam" id="PF02518">
    <property type="entry name" value="HATPase_c"/>
    <property type="match status" value="1"/>
</dbReference>
<dbReference type="Gene3D" id="1.10.287.130">
    <property type="match status" value="1"/>
</dbReference>
<evidence type="ECO:0000256" key="8">
    <source>
        <dbReference type="ARBA" id="ARBA00023012"/>
    </source>
</evidence>
<gene>
    <name evidence="11" type="ORF">NS365_02335</name>
</gene>
<dbReference type="PROSITE" id="PS50109">
    <property type="entry name" value="HIS_KIN"/>
    <property type="match status" value="1"/>
</dbReference>
<proteinExistence type="predicted"/>
<evidence type="ECO:0000256" key="6">
    <source>
        <dbReference type="ARBA" id="ARBA00022777"/>
    </source>
</evidence>
<evidence type="ECO:0000259" key="10">
    <source>
        <dbReference type="PROSITE" id="PS50109"/>
    </source>
</evidence>
<dbReference type="GO" id="GO:0000155">
    <property type="term" value="F:phosphorelay sensor kinase activity"/>
    <property type="evidence" value="ECO:0007669"/>
    <property type="project" value="InterPro"/>
</dbReference>
<evidence type="ECO:0000256" key="7">
    <source>
        <dbReference type="ARBA" id="ARBA00022840"/>
    </source>
</evidence>
<dbReference type="SUPFAM" id="SSF47384">
    <property type="entry name" value="Homodimeric domain of signal transducing histidine kinase"/>
    <property type="match status" value="1"/>
</dbReference>
<organism evidence="11 12">
    <name type="scientific">Aureimonas ureilytica</name>
    <dbReference type="NCBI Taxonomy" id="401562"/>
    <lineage>
        <taxon>Bacteria</taxon>
        <taxon>Pseudomonadati</taxon>
        <taxon>Pseudomonadota</taxon>
        <taxon>Alphaproteobacteria</taxon>
        <taxon>Hyphomicrobiales</taxon>
        <taxon>Aurantimonadaceae</taxon>
        <taxon>Aureimonas</taxon>
    </lineage>
</organism>